<evidence type="ECO:0000256" key="1">
    <source>
        <dbReference type="SAM" id="MobiDB-lite"/>
    </source>
</evidence>
<protein>
    <recommendedName>
        <fullName evidence="4">CDP-glycerol:poly(Glycerophosphate) glycerophosphotransferase</fullName>
    </recommendedName>
</protein>
<sequence length="558" mass="61772">MPKGQAAVNAWHSDQSPPRETWSASRRALVVVRNLTSWDRLTDLLPLFAGDRAVRVEYTVDRGSSFSAGIERYLESLGVEITPWERVVDERTEYPLILAAHANSHLGLLNGQVFVVPHGVGHGRKVVEKTGHPEAPSGASERELTYRGVVIPTVIGVSHRDQIDQIKSWCPAAADRAQVIGDPTYDRMAASVVNRRDYRRALGVGDDRQLVVVSSTWGQHSLMGQTEDFVQRLVAQLPVDEFQVALVLHPNIWTGHITYNVKEIFREARAGGLLLIPPDKGWRAALIAADLVLGDHGSTTFYGAVLRRPAAQVVDGLAELDPDSALAMFCHSTVRLDRWGGLHDQVAALIRDHRPMMAERVTRAGVAARTRSLEIIHDIIYDLLDLDPPEPTPWMWPVDPPQPYPRGTTTSFLTSAFVDVRNKRVFLARLPGMLAERHRSPSDTTDWFRVVEAREVHRPACENADVYVNLEPLSDGDAYAWTRNMARTYGGAKVVASATNTGCVIWLHDTYFKMSGVDTFAAAAAVYGWVVTGQRLPGGLTVSMGCLHQMLRLRKTVG</sequence>
<dbReference type="OrthoDB" id="3661391at2"/>
<organism evidence="2 3">
    <name type="scientific">Actinocrispum wychmicini</name>
    <dbReference type="NCBI Taxonomy" id="1213861"/>
    <lineage>
        <taxon>Bacteria</taxon>
        <taxon>Bacillati</taxon>
        <taxon>Actinomycetota</taxon>
        <taxon>Actinomycetes</taxon>
        <taxon>Pseudonocardiales</taxon>
        <taxon>Pseudonocardiaceae</taxon>
        <taxon>Actinocrispum</taxon>
    </lineage>
</organism>
<feature type="region of interest" description="Disordered" evidence="1">
    <location>
        <begin position="1"/>
        <end position="20"/>
    </location>
</feature>
<dbReference type="AlphaFoldDB" id="A0A4V2S693"/>
<evidence type="ECO:0008006" key="4">
    <source>
        <dbReference type="Google" id="ProtNLM"/>
    </source>
</evidence>
<accession>A0A4V2S693</accession>
<reference evidence="2 3" key="1">
    <citation type="submission" date="2019-03" db="EMBL/GenBank/DDBJ databases">
        <title>Genomic Encyclopedia of Type Strains, Phase IV (KMG-IV): sequencing the most valuable type-strain genomes for metagenomic binning, comparative biology and taxonomic classification.</title>
        <authorList>
            <person name="Goeker M."/>
        </authorList>
    </citation>
    <scope>NUCLEOTIDE SEQUENCE [LARGE SCALE GENOMIC DNA]</scope>
    <source>
        <strain evidence="2 3">DSM 45934</strain>
    </source>
</reference>
<dbReference type="EMBL" id="SLWS01000008">
    <property type="protein sequence ID" value="TCO55160.1"/>
    <property type="molecule type" value="Genomic_DNA"/>
</dbReference>
<gene>
    <name evidence="2" type="ORF">EV192_108448</name>
</gene>
<keyword evidence="3" id="KW-1185">Reference proteome</keyword>
<evidence type="ECO:0000313" key="3">
    <source>
        <dbReference type="Proteomes" id="UP000295680"/>
    </source>
</evidence>
<dbReference type="RefSeq" id="WP_132122907.1">
    <property type="nucleotide sequence ID" value="NZ_SLWS01000008.1"/>
</dbReference>
<evidence type="ECO:0000313" key="2">
    <source>
        <dbReference type="EMBL" id="TCO55160.1"/>
    </source>
</evidence>
<dbReference type="Proteomes" id="UP000295680">
    <property type="component" value="Unassembled WGS sequence"/>
</dbReference>
<name>A0A4V2S693_9PSEU</name>
<comment type="caution">
    <text evidence="2">The sequence shown here is derived from an EMBL/GenBank/DDBJ whole genome shotgun (WGS) entry which is preliminary data.</text>
</comment>
<proteinExistence type="predicted"/>